<dbReference type="OrthoDB" id="749576at2759"/>
<sequence>MNKICILSCVNDAWDPISANYANIYRWPESATDRGGATPRGRAADGISCRKLYIRSCTFSRERVAAAGRRTEEMEALLRRRRRRRRKGMRRRVVVIRRVKRFSCAALRAFFRRLLLCAASVDVVDQSI</sequence>
<protein>
    <submittedName>
        <fullName evidence="1">Uncharacterized protein</fullName>
    </submittedName>
</protein>
<proteinExistence type="predicted"/>
<accession>A0A9N7RSK7</accession>
<evidence type="ECO:0000313" key="2">
    <source>
        <dbReference type="Proteomes" id="UP001153555"/>
    </source>
</evidence>
<organism evidence="1 2">
    <name type="scientific">Striga hermonthica</name>
    <name type="common">Purple witchweed</name>
    <name type="synonym">Buchnera hermonthica</name>
    <dbReference type="NCBI Taxonomy" id="68872"/>
    <lineage>
        <taxon>Eukaryota</taxon>
        <taxon>Viridiplantae</taxon>
        <taxon>Streptophyta</taxon>
        <taxon>Embryophyta</taxon>
        <taxon>Tracheophyta</taxon>
        <taxon>Spermatophyta</taxon>
        <taxon>Magnoliopsida</taxon>
        <taxon>eudicotyledons</taxon>
        <taxon>Gunneridae</taxon>
        <taxon>Pentapetalae</taxon>
        <taxon>asterids</taxon>
        <taxon>lamiids</taxon>
        <taxon>Lamiales</taxon>
        <taxon>Orobanchaceae</taxon>
        <taxon>Buchnereae</taxon>
        <taxon>Striga</taxon>
    </lineage>
</organism>
<dbReference type="PANTHER" id="PTHR35304">
    <property type="entry name" value="OS05G0120300 PROTEIN-RELATED"/>
    <property type="match status" value="1"/>
</dbReference>
<reference evidence="1" key="1">
    <citation type="submission" date="2019-12" db="EMBL/GenBank/DDBJ databases">
        <authorList>
            <person name="Scholes J."/>
        </authorList>
    </citation>
    <scope>NUCLEOTIDE SEQUENCE</scope>
</reference>
<comment type="caution">
    <text evidence="1">The sequence shown here is derived from an EMBL/GenBank/DDBJ whole genome shotgun (WGS) entry which is preliminary data.</text>
</comment>
<dbReference type="AlphaFoldDB" id="A0A9N7RSK7"/>
<gene>
    <name evidence="1" type="ORF">SHERM_08736</name>
</gene>
<dbReference type="Proteomes" id="UP001153555">
    <property type="component" value="Unassembled WGS sequence"/>
</dbReference>
<keyword evidence="2" id="KW-1185">Reference proteome</keyword>
<evidence type="ECO:0000313" key="1">
    <source>
        <dbReference type="EMBL" id="CAA0842881.1"/>
    </source>
</evidence>
<dbReference type="EMBL" id="CACSLK010034598">
    <property type="protein sequence ID" value="CAA0842881.1"/>
    <property type="molecule type" value="Genomic_DNA"/>
</dbReference>
<name>A0A9N7RSK7_STRHE</name>
<dbReference type="PANTHER" id="PTHR35304:SF1">
    <property type="entry name" value="OS05G0120300 PROTEIN"/>
    <property type="match status" value="1"/>
</dbReference>